<dbReference type="InterPro" id="IPR052155">
    <property type="entry name" value="Biofilm_reg_signaling"/>
</dbReference>
<feature type="domain" description="PAS" evidence="2">
    <location>
        <begin position="445"/>
        <end position="516"/>
    </location>
</feature>
<reference evidence="6 7" key="1">
    <citation type="submission" date="2016-02" db="EMBL/GenBank/DDBJ databases">
        <authorList>
            <person name="Wen L."/>
            <person name="He K."/>
            <person name="Yang H."/>
        </authorList>
    </citation>
    <scope>NUCLEOTIDE SEQUENCE [LARGE SCALE GENOMIC DNA]</scope>
    <source>
        <strain evidence="6">ShG14-8</strain>
    </source>
</reference>
<dbReference type="Gene3D" id="3.30.70.270">
    <property type="match status" value="1"/>
</dbReference>
<dbReference type="SUPFAM" id="SSF141868">
    <property type="entry name" value="EAL domain-like"/>
    <property type="match status" value="1"/>
</dbReference>
<evidence type="ECO:0000259" key="3">
    <source>
        <dbReference type="PROSITE" id="PS50113"/>
    </source>
</evidence>
<dbReference type="PANTHER" id="PTHR44757:SF2">
    <property type="entry name" value="BIOFILM ARCHITECTURE MAINTENANCE PROTEIN MBAA"/>
    <property type="match status" value="1"/>
</dbReference>
<dbReference type="SUPFAM" id="SSF55073">
    <property type="entry name" value="Nucleotide cyclase"/>
    <property type="match status" value="1"/>
</dbReference>
<dbReference type="InterPro" id="IPR001610">
    <property type="entry name" value="PAC"/>
</dbReference>
<dbReference type="NCBIfam" id="TIGR00254">
    <property type="entry name" value="GGDEF"/>
    <property type="match status" value="1"/>
</dbReference>
<dbReference type="AlphaFoldDB" id="A0A139BQ89"/>
<dbReference type="CDD" id="cd00130">
    <property type="entry name" value="PAS"/>
    <property type="match status" value="4"/>
</dbReference>
<dbReference type="SMART" id="SM00091">
    <property type="entry name" value="PAS"/>
    <property type="match status" value="4"/>
</dbReference>
<dbReference type="SMART" id="SM00267">
    <property type="entry name" value="GGDEF"/>
    <property type="match status" value="1"/>
</dbReference>
<proteinExistence type="predicted"/>
<sequence>MKAPFPPNETRRIETLRGYDVLDTPPEQAFDDLTLLAAQICQVPIAVVSLIDENRQWFKSIIGLDAKETPRDVAFCAHSILNPDELLEVRDAQLDPRFADNPLVTNDPHIRFYAGAPLVAPDGHALGTLCVIDCVPRELSTEQKAALRALSRTVIAQLELRTANRRAKKMVEEGTADLQREILMRRESEEQTRQLLTEKETILNNALVGIVYLKQRRIVSCNRRLEEIFQYEPGELIGESTERLYDSKEAFDYIGKVAYQTAAEGKSYTTELRLRHKDGSLFWGTLSSRVLDTAHPQDGSIWIYSDITDRKQAAQATQEAKERAELIFQTSPDGVLISRLSDGYITDVNNAFTYLSGHTKEEAIGNTTVGLNLWVNPNERQKFINELQAKGFCENFEAQFWKKDGSQHTGIVSARITVIQGVPHIISTTRDITEYKRVKEELRESEARAQLILDMAMDAVISINQAGMVIGWNREAEQIFGYTAGHALGRDLSELIVPPAYCQAHKQGMQHFVQTGSSTIIGKRIEITGMRADGSEIPVELAIVAVRRNGQYFFNAFVRDITERKSAEFQQRIAATAFETHESLMITDANQVILRVNRAFTEDTGYTAEEVVGQTPRLLKSGRQNAAFYSAMWESIDRTGTWRGEIWDQRKNGEIYPKWLSITAVKGEGGAVSHYVGSHIDITERKAAEEKIQYLGFYDELTHLPNRRLLMDRLHQALASSARIGRSGALLFIDMDNFKTLNDNLGHHVGDLYLQQTAQRLASCVREDDTVARLGGDEFVVLLENLSEQPMQAATQTETISEKILMSLRQPYQLDGKEYQGTASIGAIVFKGHHLATDELMKQADIAMYQAKQAGRNTVRFFNQKMQESITGRFSLESELRKAIENQEFQLYYQIQVDELSHPLGAEALIRWTHPLRGMVPPLEFIPLAEETGLILPIGQWVLETACAQLKAWQQETLTALTCDLTLAVNVSAKQFRQAGFVAQVQDVVQRHAIKPNRLKLELTESMLLDNIEDTIATMNVLSEIGIQFSLDDFGTGYSSLQYLKRLPLDQIKIDQSFVRDITSDPNDAAIVQTIIAMAETLGLNVVAEGVETEAQREFLELRGCTRFQGYLFGRPVPIAQFEELLKRG</sequence>
<feature type="domain" description="PAS" evidence="2">
    <location>
        <begin position="584"/>
        <end position="615"/>
    </location>
</feature>
<feature type="domain" description="EAL" evidence="4">
    <location>
        <begin position="873"/>
        <end position="1129"/>
    </location>
</feature>
<dbReference type="PROSITE" id="PS50883">
    <property type="entry name" value="EAL"/>
    <property type="match status" value="1"/>
</dbReference>
<dbReference type="SMART" id="SM00052">
    <property type="entry name" value="EAL"/>
    <property type="match status" value="1"/>
</dbReference>
<dbReference type="GO" id="GO:0071732">
    <property type="term" value="P:cellular response to nitric oxide"/>
    <property type="evidence" value="ECO:0007669"/>
    <property type="project" value="UniProtKB-ARBA"/>
</dbReference>
<dbReference type="InterPro" id="IPR043128">
    <property type="entry name" value="Rev_trsase/Diguanyl_cyclase"/>
</dbReference>
<dbReference type="CDD" id="cd01949">
    <property type="entry name" value="GGDEF"/>
    <property type="match status" value="1"/>
</dbReference>
<dbReference type="Gene3D" id="3.30.450.40">
    <property type="match status" value="1"/>
</dbReference>
<reference evidence="6 7" key="2">
    <citation type="submission" date="2016-03" db="EMBL/GenBank/DDBJ databases">
        <title>New uncultured bacterium of the family Gallionellaceae from acid mine drainage: description and reconstruction of genome based on metagenomic analysis of microbial community.</title>
        <authorList>
            <person name="Kadnikov V."/>
            <person name="Ivasenko D."/>
            <person name="Beletsky A."/>
            <person name="Mardanov A."/>
            <person name="Danilova E."/>
            <person name="Pimenov N."/>
            <person name="Karnachuk O."/>
            <person name="Ravin N."/>
        </authorList>
    </citation>
    <scope>NUCLEOTIDE SEQUENCE [LARGE SCALE GENOMIC DNA]</scope>
    <source>
        <strain evidence="6">ShG14-8</strain>
    </source>
</reference>
<dbReference type="PROSITE" id="PS50113">
    <property type="entry name" value="PAC"/>
    <property type="match status" value="4"/>
</dbReference>
<name>A0A139BQ89_9PROT</name>
<dbReference type="InterPro" id="IPR035965">
    <property type="entry name" value="PAS-like_dom_sf"/>
</dbReference>
<organism evidence="6 7">
    <name type="scientific">Candidatus Gallionella acididurans</name>
    <dbReference type="NCBI Taxonomy" id="1796491"/>
    <lineage>
        <taxon>Bacteria</taxon>
        <taxon>Pseudomonadati</taxon>
        <taxon>Pseudomonadota</taxon>
        <taxon>Betaproteobacteria</taxon>
        <taxon>Nitrosomonadales</taxon>
        <taxon>Gallionellaceae</taxon>
        <taxon>Gallionella</taxon>
    </lineage>
</organism>
<dbReference type="InterPro" id="IPR035919">
    <property type="entry name" value="EAL_sf"/>
</dbReference>
<feature type="domain" description="PAC" evidence="3">
    <location>
        <begin position="268"/>
        <end position="319"/>
    </location>
</feature>
<dbReference type="InterPro" id="IPR001633">
    <property type="entry name" value="EAL_dom"/>
</dbReference>
<dbReference type="InterPro" id="IPR000014">
    <property type="entry name" value="PAS"/>
</dbReference>
<feature type="domain" description="PAS" evidence="2">
    <location>
        <begin position="320"/>
        <end position="388"/>
    </location>
</feature>
<dbReference type="Pfam" id="PF00563">
    <property type="entry name" value="EAL"/>
    <property type="match status" value="1"/>
</dbReference>
<dbReference type="PANTHER" id="PTHR44757">
    <property type="entry name" value="DIGUANYLATE CYCLASE DGCP"/>
    <property type="match status" value="1"/>
</dbReference>
<dbReference type="CDD" id="cd01948">
    <property type="entry name" value="EAL"/>
    <property type="match status" value="1"/>
</dbReference>
<comment type="caution">
    <text evidence="6">The sequence shown here is derived from an EMBL/GenBank/DDBJ whole genome shotgun (WGS) entry which is preliminary data.</text>
</comment>
<gene>
    <name evidence="6" type="ORF">AWT59_2778</name>
</gene>
<feature type="domain" description="PAC" evidence="3">
    <location>
        <begin position="642"/>
        <end position="694"/>
    </location>
</feature>
<dbReference type="EMBL" id="LSLI01000099">
    <property type="protein sequence ID" value="KXS31098.1"/>
    <property type="molecule type" value="Genomic_DNA"/>
</dbReference>
<feature type="domain" description="GGDEF" evidence="5">
    <location>
        <begin position="726"/>
        <end position="864"/>
    </location>
</feature>
<dbReference type="InterPro" id="IPR000160">
    <property type="entry name" value="GGDEF_dom"/>
</dbReference>
<dbReference type="Pfam" id="PF01590">
    <property type="entry name" value="GAF"/>
    <property type="match status" value="1"/>
</dbReference>
<dbReference type="Proteomes" id="UP000070578">
    <property type="component" value="Unassembled WGS sequence"/>
</dbReference>
<feature type="domain" description="PAC" evidence="3">
    <location>
        <begin position="523"/>
        <end position="573"/>
    </location>
</feature>
<evidence type="ECO:0000256" key="1">
    <source>
        <dbReference type="ARBA" id="ARBA00051114"/>
    </source>
</evidence>
<evidence type="ECO:0000259" key="4">
    <source>
        <dbReference type="PROSITE" id="PS50883"/>
    </source>
</evidence>
<dbReference type="SUPFAM" id="SSF55781">
    <property type="entry name" value="GAF domain-like"/>
    <property type="match status" value="1"/>
</dbReference>
<dbReference type="PROSITE" id="PS50112">
    <property type="entry name" value="PAS"/>
    <property type="match status" value="3"/>
</dbReference>
<feature type="domain" description="PAC" evidence="3">
    <location>
        <begin position="394"/>
        <end position="444"/>
    </location>
</feature>
<dbReference type="PATRIC" id="fig|1796491.3.peg.3036"/>
<dbReference type="Gene3D" id="3.20.20.450">
    <property type="entry name" value="EAL domain"/>
    <property type="match status" value="1"/>
</dbReference>
<evidence type="ECO:0000259" key="5">
    <source>
        <dbReference type="PROSITE" id="PS50887"/>
    </source>
</evidence>
<dbReference type="Gene3D" id="3.30.450.20">
    <property type="entry name" value="PAS domain"/>
    <property type="match status" value="4"/>
</dbReference>
<dbReference type="PROSITE" id="PS50887">
    <property type="entry name" value="GGDEF"/>
    <property type="match status" value="1"/>
</dbReference>
<dbReference type="InterPro" id="IPR029787">
    <property type="entry name" value="Nucleotide_cyclase"/>
</dbReference>
<evidence type="ECO:0000313" key="6">
    <source>
        <dbReference type="EMBL" id="KXS31098.1"/>
    </source>
</evidence>
<evidence type="ECO:0000259" key="2">
    <source>
        <dbReference type="PROSITE" id="PS50112"/>
    </source>
</evidence>
<dbReference type="InterPro" id="IPR000700">
    <property type="entry name" value="PAS-assoc_C"/>
</dbReference>
<dbReference type="GO" id="GO:0071111">
    <property type="term" value="F:cyclic-guanylate-specific phosphodiesterase activity"/>
    <property type="evidence" value="ECO:0007669"/>
    <property type="project" value="UniProtKB-EC"/>
</dbReference>
<dbReference type="InterPro" id="IPR003018">
    <property type="entry name" value="GAF"/>
</dbReference>
<dbReference type="SMART" id="SM00086">
    <property type="entry name" value="PAC"/>
    <property type="match status" value="4"/>
</dbReference>
<dbReference type="SMART" id="SM00065">
    <property type="entry name" value="GAF"/>
    <property type="match status" value="1"/>
</dbReference>
<comment type="catalytic activity">
    <reaction evidence="1">
        <text>3',3'-c-di-GMP + H2O = 5'-phosphoguanylyl(3'-&gt;5')guanosine + H(+)</text>
        <dbReference type="Rhea" id="RHEA:24902"/>
        <dbReference type="ChEBI" id="CHEBI:15377"/>
        <dbReference type="ChEBI" id="CHEBI:15378"/>
        <dbReference type="ChEBI" id="CHEBI:58754"/>
        <dbReference type="ChEBI" id="CHEBI:58805"/>
        <dbReference type="EC" id="3.1.4.52"/>
    </reaction>
    <physiologicalReaction direction="left-to-right" evidence="1">
        <dbReference type="Rhea" id="RHEA:24903"/>
    </physiologicalReaction>
</comment>
<dbReference type="FunFam" id="3.20.20.450:FF:000001">
    <property type="entry name" value="Cyclic di-GMP phosphodiesterase yahA"/>
    <property type="match status" value="1"/>
</dbReference>
<dbReference type="FunFam" id="3.30.70.270:FF:000001">
    <property type="entry name" value="Diguanylate cyclase domain protein"/>
    <property type="match status" value="1"/>
</dbReference>
<dbReference type="NCBIfam" id="TIGR00229">
    <property type="entry name" value="sensory_box"/>
    <property type="match status" value="4"/>
</dbReference>
<evidence type="ECO:0000313" key="7">
    <source>
        <dbReference type="Proteomes" id="UP000070578"/>
    </source>
</evidence>
<dbReference type="Pfam" id="PF13426">
    <property type="entry name" value="PAS_9"/>
    <property type="match status" value="4"/>
</dbReference>
<dbReference type="SUPFAM" id="SSF55785">
    <property type="entry name" value="PYP-like sensor domain (PAS domain)"/>
    <property type="match status" value="4"/>
</dbReference>
<dbReference type="Pfam" id="PF00990">
    <property type="entry name" value="GGDEF"/>
    <property type="match status" value="1"/>
</dbReference>
<protein>
    <submittedName>
        <fullName evidence="6">Diguanylate cyclase/phosphodiesterase with PAS/PAC sensor(S)</fullName>
    </submittedName>
</protein>
<accession>A0A139BQ89</accession>
<dbReference type="InterPro" id="IPR029016">
    <property type="entry name" value="GAF-like_dom_sf"/>
</dbReference>